<proteinExistence type="predicted"/>
<accession>A0ABQ1IAX8</accession>
<dbReference type="Proteomes" id="UP000603352">
    <property type="component" value="Unassembled WGS sequence"/>
</dbReference>
<keyword evidence="3" id="KW-1185">Reference proteome</keyword>
<evidence type="ECO:0000313" key="2">
    <source>
        <dbReference type="EMBL" id="GGB28479.1"/>
    </source>
</evidence>
<organism evidence="2 3">
    <name type="scientific">Tistrella bauzanensis</name>
    <dbReference type="NCBI Taxonomy" id="657419"/>
    <lineage>
        <taxon>Bacteria</taxon>
        <taxon>Pseudomonadati</taxon>
        <taxon>Pseudomonadota</taxon>
        <taxon>Alphaproteobacteria</taxon>
        <taxon>Geminicoccales</taxon>
        <taxon>Geminicoccaceae</taxon>
        <taxon>Tistrella</taxon>
    </lineage>
</organism>
<evidence type="ECO:0000313" key="3">
    <source>
        <dbReference type="Proteomes" id="UP000603352"/>
    </source>
</evidence>
<name>A0ABQ1IAX8_9PROT</name>
<dbReference type="RefSeq" id="WP_188574984.1">
    <property type="nucleotide sequence ID" value="NZ_BMDZ01000005.1"/>
</dbReference>
<sequence>MRSATALAGAAFSASALLSDMEPGRGAERADGSETGHDLFTDSLRDLRSALAALFALLGMTPEEARGAADKAVAGEDLPDGQSGAPGTVSAAAVGPSAFGLGGLDVPDGAARTLGKALSKGARALHWEMIALLLRLGMEPAAARVAASRLLAGVAASGGGGDSLAPSLVLADIRRGVAPSAGAVGLALAVKSLSLERDDTHVRLHLDQLVLRGFPLASDGVRLVRGDATGRRLTADLVIPTGVLLPPDPVTDAAAIRQPVR</sequence>
<gene>
    <name evidence="2" type="ORF">GCM10011505_07170</name>
</gene>
<feature type="region of interest" description="Disordered" evidence="1">
    <location>
        <begin position="68"/>
        <end position="88"/>
    </location>
</feature>
<dbReference type="EMBL" id="BMDZ01000005">
    <property type="protein sequence ID" value="GGB28479.1"/>
    <property type="molecule type" value="Genomic_DNA"/>
</dbReference>
<protein>
    <submittedName>
        <fullName evidence="2">Uncharacterized protein</fullName>
    </submittedName>
</protein>
<evidence type="ECO:0000256" key="1">
    <source>
        <dbReference type="SAM" id="MobiDB-lite"/>
    </source>
</evidence>
<comment type="caution">
    <text evidence="2">The sequence shown here is derived from an EMBL/GenBank/DDBJ whole genome shotgun (WGS) entry which is preliminary data.</text>
</comment>
<reference evidence="3" key="1">
    <citation type="journal article" date="2019" name="Int. J. Syst. Evol. Microbiol.">
        <title>The Global Catalogue of Microorganisms (GCM) 10K type strain sequencing project: providing services to taxonomists for standard genome sequencing and annotation.</title>
        <authorList>
            <consortium name="The Broad Institute Genomics Platform"/>
            <consortium name="The Broad Institute Genome Sequencing Center for Infectious Disease"/>
            <person name="Wu L."/>
            <person name="Ma J."/>
        </authorList>
    </citation>
    <scope>NUCLEOTIDE SEQUENCE [LARGE SCALE GENOMIC DNA]</scope>
    <source>
        <strain evidence="3">CGMCC 1.10188</strain>
    </source>
</reference>